<proteinExistence type="inferred from homology"/>
<accession>A0ABR0BMF5</accession>
<organism evidence="5 6">
    <name type="scientific">Purpureocillium lilacinum</name>
    <name type="common">Paecilomyces lilacinus</name>
    <dbReference type="NCBI Taxonomy" id="33203"/>
    <lineage>
        <taxon>Eukaryota</taxon>
        <taxon>Fungi</taxon>
        <taxon>Dikarya</taxon>
        <taxon>Ascomycota</taxon>
        <taxon>Pezizomycotina</taxon>
        <taxon>Sordariomycetes</taxon>
        <taxon>Hypocreomycetidae</taxon>
        <taxon>Hypocreales</taxon>
        <taxon>Ophiocordycipitaceae</taxon>
        <taxon>Purpureocillium</taxon>
    </lineage>
</organism>
<dbReference type="PANTHER" id="PTHR42840:SF5">
    <property type="entry name" value="NAD(P)-BINDING ROSSMANN-FOLD SUPERFAMILY PROTEIN"/>
    <property type="match status" value="1"/>
</dbReference>
<evidence type="ECO:0000259" key="3">
    <source>
        <dbReference type="Pfam" id="PF01408"/>
    </source>
</evidence>
<dbReference type="InterPro" id="IPR055170">
    <property type="entry name" value="GFO_IDH_MocA-like_dom"/>
</dbReference>
<evidence type="ECO:0000313" key="5">
    <source>
        <dbReference type="EMBL" id="KAK4084059.1"/>
    </source>
</evidence>
<dbReference type="EMBL" id="JAWRVI010000053">
    <property type="protein sequence ID" value="KAK4084059.1"/>
    <property type="molecule type" value="Genomic_DNA"/>
</dbReference>
<comment type="similarity">
    <text evidence="1">Belongs to the Gfo/Idh/MocA family.</text>
</comment>
<dbReference type="Gene3D" id="3.30.360.10">
    <property type="entry name" value="Dihydrodipicolinate Reductase, domain 2"/>
    <property type="match status" value="1"/>
</dbReference>
<protein>
    <recommendedName>
        <fullName evidence="7">Oxidoreductase family, NAD-binding Rossmann fold protein</fullName>
    </recommendedName>
</protein>
<dbReference type="InterPro" id="IPR036291">
    <property type="entry name" value="NAD(P)-bd_dom_sf"/>
</dbReference>
<evidence type="ECO:0000256" key="2">
    <source>
        <dbReference type="SAM" id="MobiDB-lite"/>
    </source>
</evidence>
<feature type="domain" description="GFO/IDH/MocA-like oxidoreductase" evidence="4">
    <location>
        <begin position="355"/>
        <end position="472"/>
    </location>
</feature>
<dbReference type="SUPFAM" id="SSF55347">
    <property type="entry name" value="Glyceraldehyde-3-phosphate dehydrogenase-like, C-terminal domain"/>
    <property type="match status" value="1"/>
</dbReference>
<dbReference type="PANTHER" id="PTHR42840">
    <property type="entry name" value="NAD(P)-BINDING ROSSMANN-FOLD SUPERFAMILY PROTEIN-RELATED"/>
    <property type="match status" value="1"/>
</dbReference>
<name>A0ABR0BMF5_PURLI</name>
<feature type="domain" description="Gfo/Idh/MocA-like oxidoreductase N-terminal" evidence="3">
    <location>
        <begin position="184"/>
        <end position="323"/>
    </location>
</feature>
<dbReference type="Pfam" id="PF01408">
    <property type="entry name" value="GFO_IDH_MocA"/>
    <property type="match status" value="1"/>
</dbReference>
<evidence type="ECO:0000313" key="6">
    <source>
        <dbReference type="Proteomes" id="UP001287286"/>
    </source>
</evidence>
<evidence type="ECO:0000256" key="1">
    <source>
        <dbReference type="ARBA" id="ARBA00010928"/>
    </source>
</evidence>
<dbReference type="SUPFAM" id="SSF51735">
    <property type="entry name" value="NAD(P)-binding Rossmann-fold domains"/>
    <property type="match status" value="1"/>
</dbReference>
<dbReference type="InterPro" id="IPR000683">
    <property type="entry name" value="Gfo/Idh/MocA-like_OxRdtase_N"/>
</dbReference>
<comment type="caution">
    <text evidence="5">The sequence shown here is derived from an EMBL/GenBank/DDBJ whole genome shotgun (WGS) entry which is preliminary data.</text>
</comment>
<sequence length="551" mass="59854">MYEPEVGTTRKKKTRKERGGNYGEKDCRAIGRTGCAVRAHTYEENAFPRWGFGQGERRPVAAMERAPAARPPQDKYETPGKNSTDGDPLCLLPLSPHVTYDDRRRLLIRSPAQLNVKQRVGISYLVIHRFVGSQTVYTLCVVCVRGFESIFWKSSDYISPERKAVSGERKRVTMASSSSSSSPIGVAIIGGGLFVKEQHLPAVLACRSLALRAIYSRSLKSAESTAALIPGLLAAAAAEAGQTQQQQQQQQQPHVDLYSEDSDPGRALVDVLSRDDISAVIIALPILAQPAVVEAALAAGKHVLAEKPIAKDVPAAKALIASYHAQRAATSGRCTLSIAENFRFIPRFAYAAEAAARMGRVTHFSVKVMSHMRPDNKYYQTAWRQEPGYQGGFLLDGGVHHAAAARLFLRGEANRAATVRAATDLVQPGLPPIDTVAAVVRTAGGATGTFLHSAGTLMEAFEWDVACEGGWVRSAGETVTVKPKDGERTERVFERTSGVKDEVAAWADGIARGEPNPLQSPEEALADLEFLEKMFVSGERDGELERYELQL</sequence>
<evidence type="ECO:0000259" key="4">
    <source>
        <dbReference type="Pfam" id="PF22725"/>
    </source>
</evidence>
<reference evidence="5 6" key="1">
    <citation type="journal article" date="2024" name="Microbiol. Resour. Announc.">
        <title>Genome annotations for the ascomycete fungi Trichoderma harzianum, Trichoderma aggressivum, and Purpureocillium lilacinum.</title>
        <authorList>
            <person name="Beijen E.P.W."/>
            <person name="Ohm R.A."/>
        </authorList>
    </citation>
    <scope>NUCLEOTIDE SEQUENCE [LARGE SCALE GENOMIC DNA]</scope>
    <source>
        <strain evidence="5 6">CBS 150709</strain>
    </source>
</reference>
<feature type="region of interest" description="Disordered" evidence="2">
    <location>
        <begin position="1"/>
        <end position="25"/>
    </location>
</feature>
<feature type="region of interest" description="Disordered" evidence="2">
    <location>
        <begin position="61"/>
        <end position="88"/>
    </location>
</feature>
<evidence type="ECO:0008006" key="7">
    <source>
        <dbReference type="Google" id="ProtNLM"/>
    </source>
</evidence>
<gene>
    <name evidence="5" type="ORF">Purlil1_10403</name>
</gene>
<dbReference type="Proteomes" id="UP001287286">
    <property type="component" value="Unassembled WGS sequence"/>
</dbReference>
<dbReference type="Gene3D" id="3.40.50.720">
    <property type="entry name" value="NAD(P)-binding Rossmann-like Domain"/>
    <property type="match status" value="1"/>
</dbReference>
<dbReference type="Pfam" id="PF22725">
    <property type="entry name" value="GFO_IDH_MocA_C3"/>
    <property type="match status" value="1"/>
</dbReference>
<keyword evidence="6" id="KW-1185">Reference proteome</keyword>